<organism evidence="1">
    <name type="scientific">Aegilops tauschii</name>
    <name type="common">Tausch's goatgrass</name>
    <name type="synonym">Aegilops squarrosa</name>
    <dbReference type="NCBI Taxonomy" id="37682"/>
    <lineage>
        <taxon>Eukaryota</taxon>
        <taxon>Viridiplantae</taxon>
        <taxon>Streptophyta</taxon>
        <taxon>Embryophyta</taxon>
        <taxon>Tracheophyta</taxon>
        <taxon>Spermatophyta</taxon>
        <taxon>Magnoliopsida</taxon>
        <taxon>Liliopsida</taxon>
        <taxon>Poales</taxon>
        <taxon>Poaceae</taxon>
        <taxon>BOP clade</taxon>
        <taxon>Pooideae</taxon>
        <taxon>Triticodae</taxon>
        <taxon>Triticeae</taxon>
        <taxon>Triticinae</taxon>
        <taxon>Aegilops</taxon>
    </lineage>
</organism>
<name>M8C8G0_AEGTA</name>
<dbReference type="PANTHER" id="PTHR35828">
    <property type="entry name" value="OS08G0203800 PROTEIN-RELATED"/>
    <property type="match status" value="1"/>
</dbReference>
<dbReference type="EnsemblPlants" id="EMT11398">
    <property type="protein sequence ID" value="EMT11398"/>
    <property type="gene ID" value="F775_00055"/>
</dbReference>
<protein>
    <submittedName>
        <fullName evidence="1">Uncharacterized protein</fullName>
    </submittedName>
</protein>
<dbReference type="AlphaFoldDB" id="M8C8G0"/>
<accession>M8C8G0</accession>
<evidence type="ECO:0000313" key="1">
    <source>
        <dbReference type="EnsemblPlants" id="EMT11398"/>
    </source>
</evidence>
<proteinExistence type="predicted"/>
<dbReference type="PANTHER" id="PTHR35828:SF21">
    <property type="entry name" value="F-BOX DOMAIN-CONTAINING PROTEIN"/>
    <property type="match status" value="1"/>
</dbReference>
<reference evidence="1" key="1">
    <citation type="submission" date="2015-06" db="UniProtKB">
        <authorList>
            <consortium name="EnsemblPlants"/>
        </authorList>
    </citation>
    <scope>IDENTIFICATION</scope>
</reference>
<sequence>MADTRWRGLLVPNPDPSFLRRCLQAAPCRSSPFAGFITQTPKRRRGGLPETCLVPGPRPVFGPGSRLLSYFIPGMDDSAAPLTSRHGLLLVRKGGLLIVCNLLTGEYKSLPSLEHNWRDPDCLVGYALLTDTDCSRSEDEAKPPFFKVLIIIIERRFMAYRLYTFSSLDEWGWNMSNVDVEHQDRIGAMLRQHEAVVCGGAVHWFFGGGSGFYTLDVDARTDHFSITRLHNVKPGDLVRPDTYDVPYLSVDDEGSLVLLCLQLDGSQLEIRRWHEDSARPLITRLEPRTQQKKTKRLFGWRQSWPQQTGMSQIIDGRSRRLRLVKKQEKNRTREGEEGWAHKKFPNSYQGTVNLNCLEGRSMALIQTAPQTKQRYTCLGEKNGTLLIKGDDQHIKEFPGMPLPSLGRFWQEYLWLFRHLSLNMLLLRKFNKKKAEYVLFEESALSKQEHNFCAKIFFTDKAYGPLSIKNGSDDFANWYSSAVPVKAGSCYRKL</sequence>